<dbReference type="SUPFAM" id="SSF54928">
    <property type="entry name" value="RNA-binding domain, RBD"/>
    <property type="match status" value="2"/>
</dbReference>
<dbReference type="GO" id="GO:0003729">
    <property type="term" value="F:mRNA binding"/>
    <property type="evidence" value="ECO:0007669"/>
    <property type="project" value="TreeGrafter"/>
</dbReference>
<evidence type="ECO:0000256" key="1">
    <source>
        <dbReference type="ARBA" id="ARBA00022884"/>
    </source>
</evidence>
<sequence length="561" mass="61655">MDIDMKNKDDGEDKGIVPPSNGGNGRDHYDRDKDRDGRDRDYDRDRRDRDTKDRDRDRDRRDSGRPPRPRVGDHWEPERRGSERRRRSRSRSRSRSRRSASPRRRRRSRTRSRTRSRSRSRSRSRDRKPADTFSRSLGGPMNADHEEAVEFAKISKRENRVYVGNLSYDVKYRDLMEFMRGAGEVLFAEVLVTPTGVSKGCGIVEFASQEDAQRAIRELSEQPMLGRPVFIREDRENEARFGATPVPGKIGMAMAGQGLNAAPPPRPPSHNYFGTQANPGNQLYVGNLPYQAGWQDLKDLFRTAGNIIRADINIGADGRPKGSGTVVFETPKDAQQAIQMYHGFDWYGRTLEVREDRYAGLSGSGGFRGGLRGGPRGLGRGLRGGPRGGFRGGYSQAGGGRDFSNSELYADYSGPDQQAAPGGGGGGGGGGGLRMDGYGGGGGYGAGAAGGFGGPQYADGEPSQQIMVRNLPWSTANEDLVELFETTGQVELAEILFDGTRSKGCGVVQFAQTTEAETAIAKFQQYMYGGRPLDVRFNDRWHTFTPTAAKGGQVAMQSEGL</sequence>
<dbReference type="GO" id="GO:0005737">
    <property type="term" value="C:cytoplasm"/>
    <property type="evidence" value="ECO:0007669"/>
    <property type="project" value="TreeGrafter"/>
</dbReference>
<proteinExistence type="predicted"/>
<gene>
    <name evidence="5" type="ORF">M413DRAFT_20390</name>
</gene>
<dbReference type="GO" id="GO:0005634">
    <property type="term" value="C:nucleus"/>
    <property type="evidence" value="ECO:0007669"/>
    <property type="project" value="TreeGrafter"/>
</dbReference>
<reference evidence="5 6" key="1">
    <citation type="submission" date="2014-04" db="EMBL/GenBank/DDBJ databases">
        <authorList>
            <consortium name="DOE Joint Genome Institute"/>
            <person name="Kuo A."/>
            <person name="Gay G."/>
            <person name="Dore J."/>
            <person name="Kohler A."/>
            <person name="Nagy L.G."/>
            <person name="Floudas D."/>
            <person name="Copeland A."/>
            <person name="Barry K.W."/>
            <person name="Cichocki N."/>
            <person name="Veneault-Fourrey C."/>
            <person name="LaButti K."/>
            <person name="Lindquist E.A."/>
            <person name="Lipzen A."/>
            <person name="Lundell T."/>
            <person name="Morin E."/>
            <person name="Murat C."/>
            <person name="Sun H."/>
            <person name="Tunlid A."/>
            <person name="Henrissat B."/>
            <person name="Grigoriev I.V."/>
            <person name="Hibbett D.S."/>
            <person name="Martin F."/>
            <person name="Nordberg H.P."/>
            <person name="Cantor M.N."/>
            <person name="Hua S.X."/>
        </authorList>
    </citation>
    <scope>NUCLEOTIDE SEQUENCE [LARGE SCALE GENOMIC DNA]</scope>
    <source>
        <strain evidence="6">h7</strain>
    </source>
</reference>
<dbReference type="HOGENOM" id="CLU_026447_1_2_1"/>
<feature type="domain" description="RRM" evidence="4">
    <location>
        <begin position="464"/>
        <end position="540"/>
    </location>
</feature>
<evidence type="ECO:0000313" key="5">
    <source>
        <dbReference type="EMBL" id="KIM37052.1"/>
    </source>
</evidence>
<evidence type="ECO:0000313" key="6">
    <source>
        <dbReference type="Proteomes" id="UP000053424"/>
    </source>
</evidence>
<dbReference type="InterPro" id="IPR050374">
    <property type="entry name" value="RRT5_SRSF_SR"/>
</dbReference>
<dbReference type="PANTHER" id="PTHR23003:SF3">
    <property type="entry name" value="FI21236P1-RELATED"/>
    <property type="match status" value="1"/>
</dbReference>
<dbReference type="PANTHER" id="PTHR23003">
    <property type="entry name" value="RNA RECOGNITION MOTIF RRM DOMAIN CONTAINING PROTEIN"/>
    <property type="match status" value="1"/>
</dbReference>
<dbReference type="PROSITE" id="PS50102">
    <property type="entry name" value="RRM"/>
    <property type="match status" value="3"/>
</dbReference>
<evidence type="ECO:0000259" key="4">
    <source>
        <dbReference type="PROSITE" id="PS50102"/>
    </source>
</evidence>
<dbReference type="FunFam" id="3.30.70.330:FF:000145">
    <property type="entry name" value="Putative RNP domain-containing protein"/>
    <property type="match status" value="1"/>
</dbReference>
<feature type="domain" description="RRM" evidence="4">
    <location>
        <begin position="281"/>
        <end position="358"/>
    </location>
</feature>
<name>A0A0C2Y7Q4_HEBCY</name>
<feature type="domain" description="RRM" evidence="4">
    <location>
        <begin position="159"/>
        <end position="236"/>
    </location>
</feature>
<feature type="compositionally biased region" description="Basic residues" evidence="3">
    <location>
        <begin position="82"/>
        <end position="126"/>
    </location>
</feature>
<evidence type="ECO:0000256" key="3">
    <source>
        <dbReference type="SAM" id="MobiDB-lite"/>
    </source>
</evidence>
<feature type="compositionally biased region" description="Gly residues" evidence="3">
    <location>
        <begin position="369"/>
        <end position="401"/>
    </location>
</feature>
<evidence type="ECO:0000256" key="2">
    <source>
        <dbReference type="PROSITE-ProRule" id="PRU00176"/>
    </source>
</evidence>
<feature type="region of interest" description="Disordered" evidence="3">
    <location>
        <begin position="369"/>
        <end position="428"/>
    </location>
</feature>
<dbReference type="AlphaFoldDB" id="A0A0C2Y7Q4"/>
<feature type="region of interest" description="Disordered" evidence="3">
    <location>
        <begin position="1"/>
        <end position="141"/>
    </location>
</feature>
<dbReference type="OrthoDB" id="1049195at2759"/>
<dbReference type="STRING" id="686832.A0A0C2Y7Q4"/>
<keyword evidence="6" id="KW-1185">Reference proteome</keyword>
<dbReference type="GO" id="GO:1990904">
    <property type="term" value="C:ribonucleoprotein complex"/>
    <property type="evidence" value="ECO:0007669"/>
    <property type="project" value="TreeGrafter"/>
</dbReference>
<keyword evidence="1 2" id="KW-0694">RNA-binding</keyword>
<dbReference type="InterPro" id="IPR012677">
    <property type="entry name" value="Nucleotide-bd_a/b_plait_sf"/>
</dbReference>
<feature type="compositionally biased region" description="Basic and acidic residues" evidence="3">
    <location>
        <begin position="25"/>
        <end position="81"/>
    </location>
</feature>
<feature type="compositionally biased region" description="Basic and acidic residues" evidence="3">
    <location>
        <begin position="1"/>
        <end position="15"/>
    </location>
</feature>
<reference evidence="6" key="2">
    <citation type="submission" date="2015-01" db="EMBL/GenBank/DDBJ databases">
        <title>Evolutionary Origins and Diversification of the Mycorrhizal Mutualists.</title>
        <authorList>
            <consortium name="DOE Joint Genome Institute"/>
            <consortium name="Mycorrhizal Genomics Consortium"/>
            <person name="Kohler A."/>
            <person name="Kuo A."/>
            <person name="Nagy L.G."/>
            <person name="Floudas D."/>
            <person name="Copeland A."/>
            <person name="Barry K.W."/>
            <person name="Cichocki N."/>
            <person name="Veneault-Fourrey C."/>
            <person name="LaButti K."/>
            <person name="Lindquist E.A."/>
            <person name="Lipzen A."/>
            <person name="Lundell T."/>
            <person name="Morin E."/>
            <person name="Murat C."/>
            <person name="Riley R."/>
            <person name="Ohm R."/>
            <person name="Sun H."/>
            <person name="Tunlid A."/>
            <person name="Henrissat B."/>
            <person name="Grigoriev I.V."/>
            <person name="Hibbett D.S."/>
            <person name="Martin F."/>
        </authorList>
    </citation>
    <scope>NUCLEOTIDE SEQUENCE [LARGE SCALE GENOMIC DNA]</scope>
    <source>
        <strain evidence="6">h7</strain>
    </source>
</reference>
<protein>
    <recommendedName>
        <fullName evidence="4">RRM domain-containing protein</fullName>
    </recommendedName>
</protein>
<dbReference type="Gene3D" id="3.30.70.330">
    <property type="match status" value="3"/>
</dbReference>
<dbReference type="SMART" id="SM00360">
    <property type="entry name" value="RRM"/>
    <property type="match status" value="3"/>
</dbReference>
<organism evidence="5 6">
    <name type="scientific">Hebeloma cylindrosporum</name>
    <dbReference type="NCBI Taxonomy" id="76867"/>
    <lineage>
        <taxon>Eukaryota</taxon>
        <taxon>Fungi</taxon>
        <taxon>Dikarya</taxon>
        <taxon>Basidiomycota</taxon>
        <taxon>Agaricomycotina</taxon>
        <taxon>Agaricomycetes</taxon>
        <taxon>Agaricomycetidae</taxon>
        <taxon>Agaricales</taxon>
        <taxon>Agaricineae</taxon>
        <taxon>Hymenogastraceae</taxon>
        <taxon>Hebeloma</taxon>
    </lineage>
</organism>
<dbReference type="EMBL" id="KN831800">
    <property type="protein sequence ID" value="KIM37052.1"/>
    <property type="molecule type" value="Genomic_DNA"/>
</dbReference>
<accession>A0A0C2Y7Q4</accession>
<dbReference type="Proteomes" id="UP000053424">
    <property type="component" value="Unassembled WGS sequence"/>
</dbReference>
<dbReference type="InterPro" id="IPR000504">
    <property type="entry name" value="RRM_dom"/>
</dbReference>
<dbReference type="InterPro" id="IPR035979">
    <property type="entry name" value="RBD_domain_sf"/>
</dbReference>
<dbReference type="Pfam" id="PF00076">
    <property type="entry name" value="RRM_1"/>
    <property type="match status" value="3"/>
</dbReference>